<protein>
    <submittedName>
        <fullName evidence="3">SAM-dependent methyltransferase</fullName>
    </submittedName>
</protein>
<name>A0A7W4UGA0_9CELL</name>
<keyword evidence="3" id="KW-0489">Methyltransferase</keyword>
<dbReference type="CDD" id="cd02440">
    <property type="entry name" value="AdoMet_MTases"/>
    <property type="match status" value="1"/>
</dbReference>
<comment type="caution">
    <text evidence="3">The sequence shown here is derived from an EMBL/GenBank/DDBJ whole genome shotgun (WGS) entry which is preliminary data.</text>
</comment>
<gene>
    <name evidence="3" type="ORF">FHR80_002566</name>
</gene>
<evidence type="ECO:0000313" key="3">
    <source>
        <dbReference type="EMBL" id="MBB2923641.1"/>
    </source>
</evidence>
<reference evidence="3 4" key="2">
    <citation type="submission" date="2020-08" db="EMBL/GenBank/DDBJ databases">
        <authorList>
            <person name="Partida-Martinez L."/>
            <person name="Huntemann M."/>
            <person name="Clum A."/>
            <person name="Wang J."/>
            <person name="Palaniappan K."/>
            <person name="Ritter S."/>
            <person name="Chen I.-M."/>
            <person name="Stamatis D."/>
            <person name="Reddy T."/>
            <person name="O'Malley R."/>
            <person name="Daum C."/>
            <person name="Shapiro N."/>
            <person name="Ivanova N."/>
            <person name="Kyrpides N."/>
            <person name="Woyke T."/>
        </authorList>
    </citation>
    <scope>NUCLEOTIDE SEQUENCE [LARGE SCALE GENOMIC DNA]</scope>
    <source>
        <strain evidence="3 4">RAS26</strain>
    </source>
</reference>
<dbReference type="AlphaFoldDB" id="A0A7W4UGA0"/>
<dbReference type="Proteomes" id="UP000518206">
    <property type="component" value="Unassembled WGS sequence"/>
</dbReference>
<evidence type="ECO:0000259" key="2">
    <source>
        <dbReference type="Pfam" id="PF13649"/>
    </source>
</evidence>
<sequence length="243" mass="24837">MSDETAAETRGDARPAPAPADAPPCAPTPAPAPADAPPALARTDAPTPPAPRRTRDRARTAPPRTPRRPGRAGPVPERLRWAVDGLGLRGDEQVLEVGGGPGVSAALVCARLTTGRLLAVDRSPTATRATAERNAAHVGSGRLVVLQRALADLVPADVPDGSVDVALAVDVNVFWVADAPPEAAVLHRVLRPGGALHVLFGAGGPTAPDRVVPRVRAALAATGFVDLADVAEAPGFGVRARRP</sequence>
<dbReference type="RefSeq" id="WP_183296451.1">
    <property type="nucleotide sequence ID" value="NZ_JACHVX010000003.1"/>
</dbReference>
<feature type="region of interest" description="Disordered" evidence="1">
    <location>
        <begin position="1"/>
        <end position="78"/>
    </location>
</feature>
<evidence type="ECO:0000313" key="4">
    <source>
        <dbReference type="Proteomes" id="UP000518206"/>
    </source>
</evidence>
<dbReference type="InterPro" id="IPR029063">
    <property type="entry name" value="SAM-dependent_MTases_sf"/>
</dbReference>
<dbReference type="InterPro" id="IPR041698">
    <property type="entry name" value="Methyltransf_25"/>
</dbReference>
<feature type="compositionally biased region" description="Pro residues" evidence="1">
    <location>
        <begin position="16"/>
        <end position="36"/>
    </location>
</feature>
<dbReference type="SUPFAM" id="SSF53335">
    <property type="entry name" value="S-adenosyl-L-methionine-dependent methyltransferases"/>
    <property type="match status" value="1"/>
</dbReference>
<organism evidence="3 4">
    <name type="scientific">Cellulomonas cellasea</name>
    <dbReference type="NCBI Taxonomy" id="43670"/>
    <lineage>
        <taxon>Bacteria</taxon>
        <taxon>Bacillati</taxon>
        <taxon>Actinomycetota</taxon>
        <taxon>Actinomycetes</taxon>
        <taxon>Micrococcales</taxon>
        <taxon>Cellulomonadaceae</taxon>
        <taxon>Cellulomonas</taxon>
    </lineage>
</organism>
<keyword evidence="3" id="KW-0808">Transferase</keyword>
<dbReference type="EMBL" id="JACHVX010000003">
    <property type="protein sequence ID" value="MBB2923641.1"/>
    <property type="molecule type" value="Genomic_DNA"/>
</dbReference>
<dbReference type="GO" id="GO:0032259">
    <property type="term" value="P:methylation"/>
    <property type="evidence" value="ECO:0007669"/>
    <property type="project" value="UniProtKB-KW"/>
</dbReference>
<dbReference type="Gene3D" id="3.40.50.150">
    <property type="entry name" value="Vaccinia Virus protein VP39"/>
    <property type="match status" value="1"/>
</dbReference>
<dbReference type="Pfam" id="PF13649">
    <property type="entry name" value="Methyltransf_25"/>
    <property type="match status" value="1"/>
</dbReference>
<feature type="domain" description="Methyltransferase" evidence="2">
    <location>
        <begin position="94"/>
        <end position="194"/>
    </location>
</feature>
<reference evidence="3 4" key="1">
    <citation type="submission" date="2020-08" db="EMBL/GenBank/DDBJ databases">
        <title>The Agave Microbiome: Exploring the role of microbial communities in plant adaptations to desert environments.</title>
        <authorList>
            <person name="Partida-Martinez L.P."/>
        </authorList>
    </citation>
    <scope>NUCLEOTIDE SEQUENCE [LARGE SCALE GENOMIC DNA]</scope>
    <source>
        <strain evidence="3 4">RAS26</strain>
    </source>
</reference>
<proteinExistence type="predicted"/>
<evidence type="ECO:0000256" key="1">
    <source>
        <dbReference type="SAM" id="MobiDB-lite"/>
    </source>
</evidence>
<dbReference type="GO" id="GO:0008168">
    <property type="term" value="F:methyltransferase activity"/>
    <property type="evidence" value="ECO:0007669"/>
    <property type="project" value="UniProtKB-KW"/>
</dbReference>
<accession>A0A7W4UGA0</accession>